<comment type="subunit">
    <text evidence="1">Component of the TIM23 complex.</text>
</comment>
<dbReference type="FunFam" id="3.40.50.1000:FF:000257">
    <property type="entry name" value="Haloacid dehalogenase-like hydrolase (HAD) superfamily protein"/>
    <property type="match status" value="1"/>
</dbReference>
<organism evidence="4 5">
    <name type="scientific">Stephania japonica</name>
    <dbReference type="NCBI Taxonomy" id="461633"/>
    <lineage>
        <taxon>Eukaryota</taxon>
        <taxon>Viridiplantae</taxon>
        <taxon>Streptophyta</taxon>
        <taxon>Embryophyta</taxon>
        <taxon>Tracheophyta</taxon>
        <taxon>Spermatophyta</taxon>
        <taxon>Magnoliopsida</taxon>
        <taxon>Ranunculales</taxon>
        <taxon>Menispermaceae</taxon>
        <taxon>Menispermoideae</taxon>
        <taxon>Cissampelideae</taxon>
        <taxon>Stephania</taxon>
    </lineage>
</organism>
<dbReference type="SUPFAM" id="SSF56784">
    <property type="entry name" value="HAD-like"/>
    <property type="match status" value="1"/>
</dbReference>
<dbReference type="InterPro" id="IPR023214">
    <property type="entry name" value="HAD_sf"/>
</dbReference>
<dbReference type="AlphaFoldDB" id="A0AAP0KND4"/>
<keyword evidence="1" id="KW-0809">Transit peptide</keyword>
<comment type="function">
    <text evidence="1">Essential component of the TIM23 complex, a complex that mediates the translocation of transit peptide-containing proteins across the mitochondrial inner membrane.</text>
</comment>
<comment type="subcellular location">
    <subcellularLocation>
        <location evidence="1">Mitochondrion inner membrane</location>
        <topology evidence="1">Single-pass membrane protein</topology>
    </subcellularLocation>
</comment>
<dbReference type="InterPro" id="IPR036412">
    <property type="entry name" value="HAD-like_sf"/>
</dbReference>
<evidence type="ECO:0000259" key="3">
    <source>
        <dbReference type="PROSITE" id="PS50969"/>
    </source>
</evidence>
<dbReference type="Gene3D" id="3.40.50.1000">
    <property type="entry name" value="HAD superfamily/HAD-like"/>
    <property type="match status" value="1"/>
</dbReference>
<dbReference type="SMART" id="SM00577">
    <property type="entry name" value="CPDc"/>
    <property type="match status" value="1"/>
</dbReference>
<reference evidence="4 5" key="1">
    <citation type="submission" date="2024-01" db="EMBL/GenBank/DDBJ databases">
        <title>Genome assemblies of Stephania.</title>
        <authorList>
            <person name="Yang L."/>
        </authorList>
    </citation>
    <scope>NUCLEOTIDE SEQUENCE [LARGE SCALE GENOMIC DNA]</scope>
    <source>
        <strain evidence="4">QJT</strain>
        <tissue evidence="4">Leaf</tissue>
    </source>
</reference>
<proteinExistence type="inferred from homology"/>
<dbReference type="GO" id="GO:0015031">
    <property type="term" value="P:protein transport"/>
    <property type="evidence" value="ECO:0007669"/>
    <property type="project" value="UniProtKB-KW"/>
</dbReference>
<feature type="domain" description="FCP1 homology" evidence="3">
    <location>
        <begin position="306"/>
        <end position="487"/>
    </location>
</feature>
<dbReference type="GO" id="GO:0005744">
    <property type="term" value="C:TIM23 mitochondrial import inner membrane translocase complex"/>
    <property type="evidence" value="ECO:0007669"/>
    <property type="project" value="UniProtKB-UniRule"/>
</dbReference>
<accession>A0AAP0KND4</accession>
<dbReference type="Pfam" id="PF03031">
    <property type="entry name" value="NIF"/>
    <property type="match status" value="1"/>
</dbReference>
<evidence type="ECO:0000313" key="4">
    <source>
        <dbReference type="EMBL" id="KAK9154908.1"/>
    </source>
</evidence>
<protein>
    <recommendedName>
        <fullName evidence="1">Mitochondrial import inner membrane translocase subunit TIM50</fullName>
    </recommendedName>
</protein>
<sequence>MGSSERVKRKKSNVLDEELDAHKEEAFECKRRKSKGKNGKENIEFCNSLENKDILANANWDLCKGRSSDDYIVPEAKNVGKKGVFCGNLGVPSKGNPTQGCLKVYKRKKSKGKCDLDASKDSKHSAHNLLEGNGDVAGGESSDASTQAAKIVLEQKTDVQEGMPLELQEQKRFETTSKIKKINKNVCLKIYERKIEKKNRKGRIGLSISSSRKHVGQNLPEEHGETSMEKFSDECMQDTCIVQEATNACQEELFPKLQAQVEINEGLSLSKVRDVADCSHSLSAQNKDLKGASPDLCASIERVPSTIVKKKLLVLDLNGLLVDIVSFVPRGYRSDTRINKKDLFKRPFCDDFLKFCFEKFKIGVWSSRFKWNVDRVVDYVMGDRKNELLFCWDQSHCTDTGVMTIENSCKPLMLKELQKLWDKHDPDLPWELGEYNQSNTLLLDDSPYKALRNPPHTAIFPPPYSFSFQNDDSLGPGGDLRVYLEGLAMTDDVQKYVEQHPFGQRSISSKNPSWDFYLKILQQEQ</sequence>
<evidence type="ECO:0000256" key="2">
    <source>
        <dbReference type="SAM" id="MobiDB-lite"/>
    </source>
</evidence>
<dbReference type="InterPro" id="IPR050365">
    <property type="entry name" value="TIM50"/>
</dbReference>
<dbReference type="EMBL" id="JBBNAE010000001">
    <property type="protein sequence ID" value="KAK9154908.1"/>
    <property type="molecule type" value="Genomic_DNA"/>
</dbReference>
<evidence type="ECO:0000313" key="5">
    <source>
        <dbReference type="Proteomes" id="UP001417504"/>
    </source>
</evidence>
<dbReference type="InterPro" id="IPR004274">
    <property type="entry name" value="FCP1_dom"/>
</dbReference>
<keyword evidence="1" id="KW-0813">Transport</keyword>
<keyword evidence="5" id="KW-1185">Reference proteome</keyword>
<feature type="compositionally biased region" description="Basic and acidic residues" evidence="2">
    <location>
        <begin position="115"/>
        <end position="124"/>
    </location>
</feature>
<feature type="region of interest" description="Disordered" evidence="2">
    <location>
        <begin position="115"/>
        <end position="143"/>
    </location>
</feature>
<keyword evidence="1" id="KW-0653">Protein transport</keyword>
<dbReference type="PROSITE" id="PS50969">
    <property type="entry name" value="FCP1"/>
    <property type="match status" value="1"/>
</dbReference>
<dbReference type="Proteomes" id="UP001417504">
    <property type="component" value="Unassembled WGS sequence"/>
</dbReference>
<keyword evidence="1" id="KW-0811">Translocation</keyword>
<name>A0AAP0KND4_9MAGN</name>
<comment type="similarity">
    <text evidence="1">Belongs to the TIM50 family.</text>
</comment>
<comment type="caution">
    <text evidence="4">The sequence shown here is derived from an EMBL/GenBank/DDBJ whole genome shotgun (WGS) entry which is preliminary data.</text>
</comment>
<gene>
    <name evidence="4" type="ORF">Sjap_002388</name>
</gene>
<evidence type="ECO:0000256" key="1">
    <source>
        <dbReference type="RuleBase" id="RU365079"/>
    </source>
</evidence>
<keyword evidence="1" id="KW-0496">Mitochondrion</keyword>
<dbReference type="PANTHER" id="PTHR12210">
    <property type="entry name" value="DULLARD PROTEIN PHOSPHATASE"/>
    <property type="match status" value="1"/>
</dbReference>